<proteinExistence type="predicted"/>
<dbReference type="EMBL" id="JAULSR010000001">
    <property type="protein sequence ID" value="KAK0636337.1"/>
    <property type="molecule type" value="Genomic_DNA"/>
</dbReference>
<evidence type="ECO:0000313" key="3">
    <source>
        <dbReference type="Proteomes" id="UP001174934"/>
    </source>
</evidence>
<sequence length="81" mass="9346">MGSEKEKGLGREEVTCTPLFFFFFFLFCLLGWLALSRCFVLSAGWVVIVSSFSYIPIPLPWAVVPFWRFSIAIDIRLYLAE</sequence>
<evidence type="ECO:0000313" key="2">
    <source>
        <dbReference type="EMBL" id="KAK0636337.1"/>
    </source>
</evidence>
<organism evidence="2 3">
    <name type="scientific">Bombardia bombarda</name>
    <dbReference type="NCBI Taxonomy" id="252184"/>
    <lineage>
        <taxon>Eukaryota</taxon>
        <taxon>Fungi</taxon>
        <taxon>Dikarya</taxon>
        <taxon>Ascomycota</taxon>
        <taxon>Pezizomycotina</taxon>
        <taxon>Sordariomycetes</taxon>
        <taxon>Sordariomycetidae</taxon>
        <taxon>Sordariales</taxon>
        <taxon>Lasiosphaeriaceae</taxon>
        <taxon>Bombardia</taxon>
    </lineage>
</organism>
<keyword evidence="1" id="KW-0472">Membrane</keyword>
<dbReference type="Proteomes" id="UP001174934">
    <property type="component" value="Unassembled WGS sequence"/>
</dbReference>
<keyword evidence="1" id="KW-1133">Transmembrane helix</keyword>
<dbReference type="AlphaFoldDB" id="A0AA40CF87"/>
<keyword evidence="3" id="KW-1185">Reference proteome</keyword>
<evidence type="ECO:0000256" key="1">
    <source>
        <dbReference type="SAM" id="Phobius"/>
    </source>
</evidence>
<feature type="transmembrane region" description="Helical" evidence="1">
    <location>
        <begin position="20"/>
        <end position="47"/>
    </location>
</feature>
<evidence type="ECO:0008006" key="4">
    <source>
        <dbReference type="Google" id="ProtNLM"/>
    </source>
</evidence>
<comment type="caution">
    <text evidence="2">The sequence shown here is derived from an EMBL/GenBank/DDBJ whole genome shotgun (WGS) entry which is preliminary data.</text>
</comment>
<keyword evidence="1" id="KW-0812">Transmembrane</keyword>
<accession>A0AA40CF87</accession>
<name>A0AA40CF87_9PEZI</name>
<protein>
    <recommendedName>
        <fullName evidence="4">Transmembrane protein</fullName>
    </recommendedName>
</protein>
<gene>
    <name evidence="2" type="ORF">B0T17DRAFT_518862</name>
</gene>
<reference evidence="2" key="1">
    <citation type="submission" date="2023-06" db="EMBL/GenBank/DDBJ databases">
        <title>Genome-scale phylogeny and comparative genomics of the fungal order Sordariales.</title>
        <authorList>
            <consortium name="Lawrence Berkeley National Laboratory"/>
            <person name="Hensen N."/>
            <person name="Bonometti L."/>
            <person name="Westerberg I."/>
            <person name="Brannstrom I.O."/>
            <person name="Guillou S."/>
            <person name="Cros-Aarteil S."/>
            <person name="Calhoun S."/>
            <person name="Haridas S."/>
            <person name="Kuo A."/>
            <person name="Mondo S."/>
            <person name="Pangilinan J."/>
            <person name="Riley R."/>
            <person name="LaButti K."/>
            <person name="Andreopoulos B."/>
            <person name="Lipzen A."/>
            <person name="Chen C."/>
            <person name="Yanf M."/>
            <person name="Daum C."/>
            <person name="Ng V."/>
            <person name="Clum A."/>
            <person name="Steindorff A."/>
            <person name="Ohm R."/>
            <person name="Martin F."/>
            <person name="Silar P."/>
            <person name="Natvig D."/>
            <person name="Lalanne C."/>
            <person name="Gautier V."/>
            <person name="Ament-velasquez S.L."/>
            <person name="Kruys A."/>
            <person name="Hutchinson M.I."/>
            <person name="Powell A.J."/>
            <person name="Barry K."/>
            <person name="Miller A.N."/>
            <person name="Grigoriev I.V."/>
            <person name="Debuchy R."/>
            <person name="Gladieux P."/>
            <person name="Thoren M.H."/>
            <person name="Johannesson H."/>
        </authorList>
    </citation>
    <scope>NUCLEOTIDE SEQUENCE</scope>
    <source>
        <strain evidence="2">SMH3391-2</strain>
    </source>
</reference>